<reference evidence="3 4" key="1">
    <citation type="submission" date="2024-01" db="EMBL/GenBank/DDBJ databases">
        <authorList>
            <person name="Allen C."/>
            <person name="Tagirdzhanova G."/>
        </authorList>
    </citation>
    <scope>NUCLEOTIDE SEQUENCE [LARGE SCALE GENOMIC DNA]</scope>
</reference>
<dbReference type="InterPro" id="IPR000383">
    <property type="entry name" value="Xaa-Pro-like_dom"/>
</dbReference>
<keyword evidence="1" id="KW-0378">Hydrolase</keyword>
<dbReference type="Gene3D" id="2.60.120.260">
    <property type="entry name" value="Galactose-binding domain-like"/>
    <property type="match status" value="1"/>
</dbReference>
<gene>
    <name evidence="3" type="ORF">SEUCBS140593_010670</name>
</gene>
<dbReference type="InterPro" id="IPR050585">
    <property type="entry name" value="Xaa-Pro_dipeptidyl-ppase/CocE"/>
</dbReference>
<name>A0ABP0D1Y5_9PEZI</name>
<dbReference type="Pfam" id="PF02129">
    <property type="entry name" value="Peptidase_S15"/>
    <property type="match status" value="1"/>
</dbReference>
<evidence type="ECO:0000259" key="2">
    <source>
        <dbReference type="SMART" id="SM00939"/>
    </source>
</evidence>
<sequence length="595" mass="66682">MPPPVQIGTVPISAPTLGKNNYQGFNPRSEVLPKGWNGYNSRELPCDILVEHDVGIKVRDGVTLYCDIYRSPSTGPNEKVPAIVAWSPFGKKFNGLEICKMLVWGIGIPKGTMSGLERFEGPDPAEYVPQGFAVINVDARGAGHSEGSVVIMGTQEAEDGYDVIEALAKMDWCNGNVGLAGNSHLGIVQWFIAALRPPSLKAIAPWEAAGDLYREQFVRGGIWDSGLFDFITEHIIQGFNGLESFAEMYRRGQLQNAYWADKRANIKNINIPTYVVASYSTFVHTMGSIRGYLDVDTPHKWLRWDPYQEWYDLWAVKESRDELAAFFGKFLRGDDNGFEKTPRIRTSLLRFGEKEPIYPIVEEDYPIPRTKYTDLFFNVDGSLSLKAPEETGTVSYESELQGSSNGTVVDCASFTYTFQEQTRLVGLPKVVLYVSCPDHDDMNIYIVIRKLDKDGKVMYALNIPWANAPVDSVAAIDSKDYHNLILYAGPLGMLRASRRHYDLDKSIHPQYPFHTHDRVEKVTPGDIVEMHVGLWAMGIEYEAGESLRVDVSGQYPLFKDYTAVVKAPPVEEKNVGKHIIHVSSEHPSRVILPFV</sequence>
<dbReference type="InterPro" id="IPR029058">
    <property type="entry name" value="AB_hydrolase_fold"/>
</dbReference>
<protein>
    <recommendedName>
        <fullName evidence="2">Xaa-Pro dipeptidyl-peptidase C-terminal domain-containing protein</fullName>
    </recommendedName>
</protein>
<dbReference type="Gene3D" id="3.40.50.1820">
    <property type="entry name" value="alpha/beta hydrolase"/>
    <property type="match status" value="1"/>
</dbReference>
<dbReference type="Gene3D" id="1.10.3020.20">
    <property type="match status" value="1"/>
</dbReference>
<dbReference type="NCBIfam" id="TIGR00976">
    <property type="entry name" value="CocE_NonD"/>
    <property type="match status" value="1"/>
</dbReference>
<dbReference type="InterPro" id="IPR013736">
    <property type="entry name" value="Xaa-Pro_dipept_C"/>
</dbReference>
<dbReference type="SUPFAM" id="SSF53474">
    <property type="entry name" value="alpha/beta-Hydrolases"/>
    <property type="match status" value="1"/>
</dbReference>
<dbReference type="Pfam" id="PF08530">
    <property type="entry name" value="PepX_C"/>
    <property type="match status" value="1"/>
</dbReference>
<dbReference type="SMART" id="SM00939">
    <property type="entry name" value="PepX_C"/>
    <property type="match status" value="1"/>
</dbReference>
<dbReference type="EMBL" id="CAWUHD010000247">
    <property type="protein sequence ID" value="CAK7238420.1"/>
    <property type="molecule type" value="Genomic_DNA"/>
</dbReference>
<accession>A0ABP0D1Y5</accession>
<evidence type="ECO:0000256" key="1">
    <source>
        <dbReference type="ARBA" id="ARBA00022801"/>
    </source>
</evidence>
<dbReference type="InterPro" id="IPR005674">
    <property type="entry name" value="CocE/Ser_esterase"/>
</dbReference>
<evidence type="ECO:0000313" key="3">
    <source>
        <dbReference type="EMBL" id="CAK7238420.1"/>
    </source>
</evidence>
<dbReference type="Proteomes" id="UP001642482">
    <property type="component" value="Unassembled WGS sequence"/>
</dbReference>
<dbReference type="PANTHER" id="PTHR43056">
    <property type="entry name" value="PEPTIDASE S9 PROLYL OLIGOPEPTIDASE"/>
    <property type="match status" value="1"/>
</dbReference>
<dbReference type="SUPFAM" id="SSF49785">
    <property type="entry name" value="Galactose-binding domain-like"/>
    <property type="match status" value="1"/>
</dbReference>
<organism evidence="3 4">
    <name type="scientific">Sporothrix eucalyptigena</name>
    <dbReference type="NCBI Taxonomy" id="1812306"/>
    <lineage>
        <taxon>Eukaryota</taxon>
        <taxon>Fungi</taxon>
        <taxon>Dikarya</taxon>
        <taxon>Ascomycota</taxon>
        <taxon>Pezizomycotina</taxon>
        <taxon>Sordariomycetes</taxon>
        <taxon>Sordariomycetidae</taxon>
        <taxon>Ophiostomatales</taxon>
        <taxon>Ophiostomataceae</taxon>
        <taxon>Sporothrix</taxon>
    </lineage>
</organism>
<proteinExistence type="predicted"/>
<feature type="domain" description="Xaa-Pro dipeptidyl-peptidase C-terminal" evidence="2">
    <location>
        <begin position="324"/>
        <end position="591"/>
    </location>
</feature>
<comment type="caution">
    <text evidence="3">The sequence shown here is derived from an EMBL/GenBank/DDBJ whole genome shotgun (WGS) entry which is preliminary data.</text>
</comment>
<evidence type="ECO:0000313" key="4">
    <source>
        <dbReference type="Proteomes" id="UP001642482"/>
    </source>
</evidence>
<keyword evidence="4" id="KW-1185">Reference proteome</keyword>
<dbReference type="PANTHER" id="PTHR43056:SF10">
    <property type="entry name" value="COCE_NOND FAMILY, PUTATIVE (AFU_ORTHOLOGUE AFUA_7G00600)-RELATED"/>
    <property type="match status" value="1"/>
</dbReference>
<dbReference type="InterPro" id="IPR008979">
    <property type="entry name" value="Galactose-bd-like_sf"/>
</dbReference>